<dbReference type="SUPFAM" id="SSF50978">
    <property type="entry name" value="WD40 repeat-like"/>
    <property type="match status" value="1"/>
</dbReference>
<evidence type="ECO:0000313" key="3">
    <source>
        <dbReference type="Proteomes" id="UP000008974"/>
    </source>
</evidence>
<keyword evidence="1" id="KW-1133">Transmembrane helix</keyword>
<keyword evidence="1" id="KW-0812">Transmembrane</keyword>
<dbReference type="OMA" id="WSEHAIW"/>
<reference evidence="2 3" key="1">
    <citation type="journal article" date="2010" name="BMC Genomics">
        <title>Genome analysis and comparative genomics of a Giardia intestinalis assemblage E isolate.</title>
        <authorList>
            <person name="Jerlstrom-Hultqvist J."/>
            <person name="Franzen O."/>
            <person name="Ankarklev J."/>
            <person name="Xu F."/>
            <person name="Nohynkova E."/>
            <person name="Andersson J.O."/>
            <person name="Svard S.G."/>
            <person name="Andersson B."/>
        </authorList>
    </citation>
    <scope>NUCLEOTIDE SEQUENCE [LARGE SCALE GENOMIC DNA]</scope>
    <source>
        <strain evidence="2 3">P15</strain>
    </source>
</reference>
<dbReference type="Gene3D" id="2.130.10.10">
    <property type="entry name" value="YVTN repeat-like/Quinoprotein amine dehydrogenase"/>
    <property type="match status" value="1"/>
</dbReference>
<name>E1EYV9_GIAIA</name>
<gene>
    <name evidence="2" type="ORF">GLP15_2971</name>
</gene>
<dbReference type="AlphaFoldDB" id="E1EYV9"/>
<dbReference type="InterPro" id="IPR036322">
    <property type="entry name" value="WD40_repeat_dom_sf"/>
</dbReference>
<dbReference type="EMBL" id="ACVC01000076">
    <property type="protein sequence ID" value="EFO64592.1"/>
    <property type="molecule type" value="Genomic_DNA"/>
</dbReference>
<keyword evidence="1" id="KW-0472">Membrane</keyword>
<dbReference type="InterPro" id="IPR015943">
    <property type="entry name" value="WD40/YVTN_repeat-like_dom_sf"/>
</dbReference>
<feature type="transmembrane region" description="Helical" evidence="1">
    <location>
        <begin position="925"/>
        <end position="944"/>
    </location>
</feature>
<evidence type="ECO:0000256" key="1">
    <source>
        <dbReference type="SAM" id="Phobius"/>
    </source>
</evidence>
<comment type="caution">
    <text evidence="2">The sequence shown here is derived from an EMBL/GenBank/DDBJ whole genome shotgun (WGS) entry which is preliminary data.</text>
</comment>
<sequence length="1075" mass="120447">MSIIAHQVRSVAATETPYDDFFRAEHLRSSTQGLHSVFVTTQAFLEGDAGIIAFKTHTGDIMTITPSGYSLLGASYKDNTYCLGTIDTGAFETRIRFAIPALNPLEQQGDNIALLSTSNELLIYRLENKQLTKKGVLSLYGYLMNAKHNVGESCSDNQATRGDTTDANSAKTVMNGKESDTHDILDTLIASYQNNISSKFPMTKSKEDITEYPCSCAIGKELLAFSIDRRLYLVRVSDASSCNMPATIFKHAFSSEINSLYMLSDGPKDVTLVISSESTCTIIKITELGTGSSKSDIRTFSLSQPASRDSLAYITAVAVSPFVADYWMLGTNQGQLLIMSPKSEQPIFSTLLFSLPITSLSFSSLQPDVFSVSSRYKVMICQYVFSLVVMAQFIAPQFVSIIAGGIHCIAPAQPLSLWYGLDNNKLVFESLGVNYSKWTRKIVMSFLRGVSSMQLIYDKVLCTYHQYSAEFVENYISFSSLLYARDFRRCYSFIFSLVNAIDESGMPLATELMQYFFGLLRPIQQYFQASQTISVPKPVPLTPSLNKVLAGFSLSIPSSLDKRYCLMPSLTEALQYSAYEIRFRLDDTCSRMKLSESQLKDKLLKELNMLLDKSVEVCLKVKDDPIVSLVLLRYIFDVAILIDRKRHDVTVYRYFSELLDVLRANPNAAATFLKPVYPSILSLRGTIRLDEFFIAAVAPIKHIINNFTDSKDTKQGDLNWSEHAIWALYTSVLHPSTRSIADCEYRDNVSTTEYPTLTALLSRTRPTADADGGLPQDVISSFEDLCRKQDKLFGVIAESNRMPMTPGAFTELLDGKLDNQLMGSQFVLLESLYSYIYSHTIKENLRKLEEVCTSLIAIFNDKIIGIDSHRQNGSTSWTESGIRGVVMGAAVDKPIEMTGSSQKDKIYKHFSLVEVTTPVKRYEGIFVPFPILGAIYGIIMTVFWPRTLYDLNKRIGSVGPDLFSEFLVDLCEILTNVYVMANISPNEFIERYVPSEVCNIFRYNIQGTRVRGILERFIKLYVSNIQKTSDPAKVAIYQQDMATCKMLMSFFASVRLAEFESAIDKLQREISNALA</sequence>
<dbReference type="VEuPathDB" id="GiardiaDB:GLP15_2971"/>
<protein>
    <submittedName>
        <fullName evidence="2">Uncharacterized protein</fullName>
    </submittedName>
</protein>
<evidence type="ECO:0000313" key="2">
    <source>
        <dbReference type="EMBL" id="EFO64592.1"/>
    </source>
</evidence>
<proteinExistence type="predicted"/>
<dbReference type="OrthoDB" id="10253999at2759"/>
<accession>E1EYV9</accession>
<dbReference type="Proteomes" id="UP000008974">
    <property type="component" value="Unassembled WGS sequence"/>
</dbReference>
<organism evidence="2 3">
    <name type="scientific">Giardia intestinalis (strain P15)</name>
    <name type="common">Giardia lamblia</name>
    <dbReference type="NCBI Taxonomy" id="658858"/>
    <lineage>
        <taxon>Eukaryota</taxon>
        <taxon>Metamonada</taxon>
        <taxon>Diplomonadida</taxon>
        <taxon>Hexamitidae</taxon>
        <taxon>Giardiinae</taxon>
        <taxon>Giardia</taxon>
    </lineage>
</organism>